<evidence type="ECO:0000256" key="2">
    <source>
        <dbReference type="SAM" id="Phobius"/>
    </source>
</evidence>
<keyword evidence="2" id="KW-0472">Membrane</keyword>
<dbReference type="Proteomes" id="UP000326924">
    <property type="component" value="Unassembled WGS sequence"/>
</dbReference>
<sequence length="160" mass="17480">MTSQSLDSPQEDPALEFIHPIPCIRSSELPHNMLPTILLLCLGISMVSGTLLHISAKDGRDVSERCFFFKGIAAIPRLADSHETHLPAKQHPTESTNHSCSVPLRRKSQQPSNPSATKPLSNHHHSPAMIQTPITTTLSFFLATSSTPTPITIQSRGFNP</sequence>
<keyword evidence="2" id="KW-0812">Transmembrane</keyword>
<feature type="region of interest" description="Disordered" evidence="1">
    <location>
        <begin position="86"/>
        <end position="127"/>
    </location>
</feature>
<dbReference type="AlphaFoldDB" id="A0A5J5EQL3"/>
<evidence type="ECO:0000313" key="3">
    <source>
        <dbReference type="EMBL" id="KAA8899415.1"/>
    </source>
</evidence>
<comment type="caution">
    <text evidence="3">The sequence shown here is derived from an EMBL/GenBank/DDBJ whole genome shotgun (WGS) entry which is preliminary data.</text>
</comment>
<dbReference type="EMBL" id="VXIS01000167">
    <property type="protein sequence ID" value="KAA8899415.1"/>
    <property type="molecule type" value="Genomic_DNA"/>
</dbReference>
<feature type="transmembrane region" description="Helical" evidence="2">
    <location>
        <begin position="36"/>
        <end position="55"/>
    </location>
</feature>
<gene>
    <name evidence="3" type="ORF">FN846DRAFT_960581</name>
</gene>
<proteinExistence type="predicted"/>
<keyword evidence="2" id="KW-1133">Transmembrane helix</keyword>
<accession>A0A5J5EQL3</accession>
<protein>
    <submittedName>
        <fullName evidence="3">Uncharacterized protein</fullName>
    </submittedName>
</protein>
<name>A0A5J5EQL3_9PEZI</name>
<evidence type="ECO:0000313" key="4">
    <source>
        <dbReference type="Proteomes" id="UP000326924"/>
    </source>
</evidence>
<evidence type="ECO:0000256" key="1">
    <source>
        <dbReference type="SAM" id="MobiDB-lite"/>
    </source>
</evidence>
<feature type="compositionally biased region" description="Polar residues" evidence="1">
    <location>
        <begin position="109"/>
        <end position="120"/>
    </location>
</feature>
<keyword evidence="4" id="KW-1185">Reference proteome</keyword>
<organism evidence="3 4">
    <name type="scientific">Sphaerosporella brunnea</name>
    <dbReference type="NCBI Taxonomy" id="1250544"/>
    <lineage>
        <taxon>Eukaryota</taxon>
        <taxon>Fungi</taxon>
        <taxon>Dikarya</taxon>
        <taxon>Ascomycota</taxon>
        <taxon>Pezizomycotina</taxon>
        <taxon>Pezizomycetes</taxon>
        <taxon>Pezizales</taxon>
        <taxon>Pyronemataceae</taxon>
        <taxon>Sphaerosporella</taxon>
    </lineage>
</organism>
<dbReference type="InParanoid" id="A0A5J5EQL3"/>
<reference evidence="3 4" key="1">
    <citation type="submission" date="2019-09" db="EMBL/GenBank/DDBJ databases">
        <title>Draft genome of the ectomycorrhizal ascomycete Sphaerosporella brunnea.</title>
        <authorList>
            <consortium name="DOE Joint Genome Institute"/>
            <person name="Benucci G.M."/>
            <person name="Marozzi G."/>
            <person name="Antonielli L."/>
            <person name="Sanchez S."/>
            <person name="Marco P."/>
            <person name="Wang X."/>
            <person name="Falini L.B."/>
            <person name="Barry K."/>
            <person name="Haridas S."/>
            <person name="Lipzen A."/>
            <person name="Labutti K."/>
            <person name="Grigoriev I.V."/>
            <person name="Murat C."/>
            <person name="Martin F."/>
            <person name="Albertini E."/>
            <person name="Donnini D."/>
            <person name="Bonito G."/>
        </authorList>
    </citation>
    <scope>NUCLEOTIDE SEQUENCE [LARGE SCALE GENOMIC DNA]</scope>
    <source>
        <strain evidence="3 4">Sb_GMNB300</strain>
    </source>
</reference>